<dbReference type="Proteomes" id="UP000019772">
    <property type="component" value="Chromosome"/>
</dbReference>
<evidence type="ECO:0000313" key="2">
    <source>
        <dbReference type="Proteomes" id="UP000019772"/>
    </source>
</evidence>
<organism evidence="1 2">
    <name type="scientific">Paenibacillus sabinae T27</name>
    <dbReference type="NCBI Taxonomy" id="1268072"/>
    <lineage>
        <taxon>Bacteria</taxon>
        <taxon>Bacillati</taxon>
        <taxon>Bacillota</taxon>
        <taxon>Bacilli</taxon>
        <taxon>Bacillales</taxon>
        <taxon>Paenibacillaceae</taxon>
        <taxon>Paenibacillus</taxon>
    </lineage>
</organism>
<dbReference type="STRING" id="1268072.PSAB_16810"/>
<reference evidence="1 2" key="1">
    <citation type="journal article" date="2014" name="PLoS Genet.">
        <title>Comparative Genomic Analysis of N2-Fixing and Non-N2-Fixing Paenibacillus spp.: Organization, Evolution and Expression of the Nitrogen Fixation Genes.</title>
        <authorList>
            <person name="Xie J.B."/>
            <person name="Du Z."/>
            <person name="Bai L."/>
            <person name="Tian C."/>
            <person name="Zhang Y."/>
            <person name="Xie J.Y."/>
            <person name="Wang T."/>
            <person name="Liu X."/>
            <person name="Chen X."/>
            <person name="Cheng Q."/>
            <person name="Chen S."/>
            <person name="Li J."/>
        </authorList>
    </citation>
    <scope>NUCLEOTIDE SEQUENCE [LARGE SCALE GENOMIC DNA]</scope>
    <source>
        <strain evidence="1 2">T27</strain>
    </source>
</reference>
<protein>
    <submittedName>
        <fullName evidence="1">Uncharacterized protein</fullName>
    </submittedName>
</protein>
<sequence>MAAAVLAAVDAGADAADSANAGNAEAACATVSTAIKASFLTFIGMTPSTPLLVNKKSMTVWAQPLFIFKAKTQPPLGGQRSYHGFPKTKHTIRRKSQQKVSVKWRKFVKDGNQYAHIHQTWREILTAKGVNKSALFIIYGR</sequence>
<dbReference type="KEGG" id="psab:PSAB_16810"/>
<keyword evidence="2" id="KW-1185">Reference proteome</keyword>
<dbReference type="HOGENOM" id="CLU_1823476_0_0_9"/>
<gene>
    <name evidence="1" type="ORF">PSAB_16810</name>
</gene>
<dbReference type="AlphaFoldDB" id="X5A378"/>
<dbReference type="EMBL" id="CP004078">
    <property type="protein sequence ID" value="AHV98264.1"/>
    <property type="molecule type" value="Genomic_DNA"/>
</dbReference>
<evidence type="ECO:0000313" key="1">
    <source>
        <dbReference type="EMBL" id="AHV98264.1"/>
    </source>
</evidence>
<accession>X5A378</accession>
<proteinExistence type="predicted"/>
<name>X5A378_9BACL</name>